<organism evidence="1 2">
    <name type="scientific">Dillenia turbinata</name>
    <dbReference type="NCBI Taxonomy" id="194707"/>
    <lineage>
        <taxon>Eukaryota</taxon>
        <taxon>Viridiplantae</taxon>
        <taxon>Streptophyta</taxon>
        <taxon>Embryophyta</taxon>
        <taxon>Tracheophyta</taxon>
        <taxon>Spermatophyta</taxon>
        <taxon>Magnoliopsida</taxon>
        <taxon>eudicotyledons</taxon>
        <taxon>Gunneridae</taxon>
        <taxon>Pentapetalae</taxon>
        <taxon>Dilleniales</taxon>
        <taxon>Dilleniaceae</taxon>
        <taxon>Dillenia</taxon>
    </lineage>
</organism>
<dbReference type="AlphaFoldDB" id="A0AAN8VZU4"/>
<dbReference type="Proteomes" id="UP001370490">
    <property type="component" value="Unassembled WGS sequence"/>
</dbReference>
<sequence>MEIYSLKAVKSELDGELGLQDKRLQLQRTGNLVLVVVDAIDNIKWQEFQVPNRCNGLGNEASLSFPTGNFSLLRIGTLPFLQVGSRGLELFNYEHKKIAQILSPRTEPLQFLALGNKTRNLALYYYSLDEKKFEAAYRAINTGCDLPLACNPYEISVVLASIFPPRLTG</sequence>
<name>A0AAN8VZU4_9MAGN</name>
<keyword evidence="2" id="KW-1185">Reference proteome</keyword>
<comment type="caution">
    <text evidence="1">The sequence shown here is derived from an EMBL/GenBank/DDBJ whole genome shotgun (WGS) entry which is preliminary data.</text>
</comment>
<proteinExistence type="predicted"/>
<reference evidence="1 2" key="1">
    <citation type="submission" date="2023-12" db="EMBL/GenBank/DDBJ databases">
        <title>A high-quality genome assembly for Dillenia turbinata (Dilleniales).</title>
        <authorList>
            <person name="Chanderbali A."/>
        </authorList>
    </citation>
    <scope>NUCLEOTIDE SEQUENCE [LARGE SCALE GENOMIC DNA]</scope>
    <source>
        <strain evidence="1">LSX21</strain>
        <tissue evidence="1">Leaf</tissue>
    </source>
</reference>
<gene>
    <name evidence="1" type="ORF">RJ641_024502</name>
</gene>
<protein>
    <submittedName>
        <fullName evidence="1">Uncharacterized protein</fullName>
    </submittedName>
</protein>
<dbReference type="EMBL" id="JBAMMX010000003">
    <property type="protein sequence ID" value="KAK6943400.1"/>
    <property type="molecule type" value="Genomic_DNA"/>
</dbReference>
<evidence type="ECO:0000313" key="1">
    <source>
        <dbReference type="EMBL" id="KAK6943400.1"/>
    </source>
</evidence>
<accession>A0AAN8VZU4</accession>
<evidence type="ECO:0000313" key="2">
    <source>
        <dbReference type="Proteomes" id="UP001370490"/>
    </source>
</evidence>